<gene>
    <name evidence="4" type="primary">g686</name>
    <name evidence="4" type="ORF">VP750_LOCUS596</name>
</gene>
<dbReference type="Gene3D" id="2.40.100.10">
    <property type="entry name" value="Cyclophilin-like"/>
    <property type="match status" value="1"/>
</dbReference>
<reference evidence="4 5" key="1">
    <citation type="submission" date="2024-06" db="EMBL/GenBank/DDBJ databases">
        <authorList>
            <person name="Kraege A."/>
            <person name="Thomma B."/>
        </authorList>
    </citation>
    <scope>NUCLEOTIDE SEQUENCE [LARGE SCALE GENOMIC DNA]</scope>
</reference>
<protein>
    <recommendedName>
        <fullName evidence="2">Peptidyl-prolyl cis-trans isomerase</fullName>
        <shortName evidence="2">PPIase</shortName>
        <ecNumber evidence="2">5.2.1.8</ecNumber>
    </recommendedName>
</protein>
<proteinExistence type="inferred from homology"/>
<dbReference type="PROSITE" id="PS50072">
    <property type="entry name" value="CSA_PPIASE_2"/>
    <property type="match status" value="1"/>
</dbReference>
<evidence type="ECO:0000256" key="2">
    <source>
        <dbReference type="RuleBase" id="RU363019"/>
    </source>
</evidence>
<dbReference type="InterPro" id="IPR029000">
    <property type="entry name" value="Cyclophilin-like_dom_sf"/>
</dbReference>
<dbReference type="PANTHER" id="PTHR11071">
    <property type="entry name" value="PEPTIDYL-PROLYL CIS-TRANS ISOMERASE"/>
    <property type="match status" value="1"/>
</dbReference>
<keyword evidence="2" id="KW-0697">Rotamase</keyword>
<feature type="domain" description="PPIase cyclophilin-type" evidence="3">
    <location>
        <begin position="46"/>
        <end position="197"/>
    </location>
</feature>
<evidence type="ECO:0000256" key="1">
    <source>
        <dbReference type="ARBA" id="ARBA00007365"/>
    </source>
</evidence>
<dbReference type="InterPro" id="IPR002130">
    <property type="entry name" value="Cyclophilin-type_PPIase_dom"/>
</dbReference>
<keyword evidence="2" id="KW-0413">Isomerase</keyword>
<dbReference type="EMBL" id="CAXHTA020000001">
    <property type="protein sequence ID" value="CAL5218937.1"/>
    <property type="molecule type" value="Genomic_DNA"/>
</dbReference>
<sequence>MGGAASKPEDIAKLASSPVDFQPPLGPPNPENPLVFFDLILGRYGGGTPLGRVVVELKADVVPKTAQNFKELAESKQAGNGYKGSRAHRIIPGFMVQAGDFTNDNGTGGRSIYGAKFEDENFELMHMGPGVLSMANAGPNTNGSQFFLTLARTPWLDMKHVVFGQVVEGYEVVKAAEACGSRSGDTSHDVMVADCGVLSKSAVRSGATAAMQPCREPQRPARQHTVARQHLCRTSLLHGQRLQQRSLHLRGPALRRPVRSALLAKSLSAALTSNCASLRL</sequence>
<keyword evidence="5" id="KW-1185">Reference proteome</keyword>
<dbReference type="PRINTS" id="PR00153">
    <property type="entry name" value="CSAPPISMRASE"/>
</dbReference>
<dbReference type="Proteomes" id="UP001497392">
    <property type="component" value="Unassembled WGS sequence"/>
</dbReference>
<organism evidence="4 5">
    <name type="scientific">Coccomyxa viridis</name>
    <dbReference type="NCBI Taxonomy" id="1274662"/>
    <lineage>
        <taxon>Eukaryota</taxon>
        <taxon>Viridiplantae</taxon>
        <taxon>Chlorophyta</taxon>
        <taxon>core chlorophytes</taxon>
        <taxon>Trebouxiophyceae</taxon>
        <taxon>Trebouxiophyceae incertae sedis</taxon>
        <taxon>Coccomyxaceae</taxon>
        <taxon>Coccomyxa</taxon>
    </lineage>
</organism>
<dbReference type="SUPFAM" id="SSF50891">
    <property type="entry name" value="Cyclophilin-like"/>
    <property type="match status" value="1"/>
</dbReference>
<dbReference type="Pfam" id="PF00160">
    <property type="entry name" value="Pro_isomerase"/>
    <property type="match status" value="1"/>
</dbReference>
<comment type="caution">
    <text evidence="4">The sequence shown here is derived from an EMBL/GenBank/DDBJ whole genome shotgun (WGS) entry which is preliminary data.</text>
</comment>
<accession>A0ABP1FN29</accession>
<comment type="similarity">
    <text evidence="1 2">Belongs to the cyclophilin-type PPIase family.</text>
</comment>
<evidence type="ECO:0000313" key="5">
    <source>
        <dbReference type="Proteomes" id="UP001497392"/>
    </source>
</evidence>
<name>A0ABP1FN29_9CHLO</name>
<comment type="catalytic activity">
    <reaction evidence="2">
        <text>[protein]-peptidylproline (omega=180) = [protein]-peptidylproline (omega=0)</text>
        <dbReference type="Rhea" id="RHEA:16237"/>
        <dbReference type="Rhea" id="RHEA-COMP:10747"/>
        <dbReference type="Rhea" id="RHEA-COMP:10748"/>
        <dbReference type="ChEBI" id="CHEBI:83833"/>
        <dbReference type="ChEBI" id="CHEBI:83834"/>
        <dbReference type="EC" id="5.2.1.8"/>
    </reaction>
</comment>
<dbReference type="EC" id="5.2.1.8" evidence="2"/>
<dbReference type="PANTHER" id="PTHR11071:SF558">
    <property type="entry name" value="YCF3-RELATED"/>
    <property type="match status" value="1"/>
</dbReference>
<comment type="function">
    <text evidence="2">PPIases accelerate the folding of proteins. It catalyzes the cis-trans isomerization of proline imidic peptide bonds in oligopeptides.</text>
</comment>
<evidence type="ECO:0000259" key="3">
    <source>
        <dbReference type="PROSITE" id="PS50072"/>
    </source>
</evidence>
<evidence type="ECO:0000313" key="4">
    <source>
        <dbReference type="EMBL" id="CAL5218937.1"/>
    </source>
</evidence>